<evidence type="ECO:0000313" key="2">
    <source>
        <dbReference type="Proteomes" id="UP000428260"/>
    </source>
</evidence>
<organism evidence="1 2">
    <name type="scientific">Maribellus comscasis</name>
    <dbReference type="NCBI Taxonomy" id="2681766"/>
    <lineage>
        <taxon>Bacteria</taxon>
        <taxon>Pseudomonadati</taxon>
        <taxon>Bacteroidota</taxon>
        <taxon>Bacteroidia</taxon>
        <taxon>Marinilabiliales</taxon>
        <taxon>Prolixibacteraceae</taxon>
        <taxon>Maribellus</taxon>
    </lineage>
</organism>
<dbReference type="KEGG" id="mcos:GM418_30500"/>
<evidence type="ECO:0000313" key="1">
    <source>
        <dbReference type="EMBL" id="QGY47832.1"/>
    </source>
</evidence>
<dbReference type="Pfam" id="PF04074">
    <property type="entry name" value="DUF386"/>
    <property type="match status" value="1"/>
</dbReference>
<dbReference type="InterPro" id="IPR004375">
    <property type="entry name" value="NanQ/TabA/YiaL"/>
</dbReference>
<sequence>MILGSLKNTETAEKVHYLFKKAFDYIKTADLTTIPSDGTRIELEGNKLYFVINEYLGKTRQDLIGEAHRKYIDIQVLLEGTESMGWIELSECRKLLKPYDSEKDAVLYNDTPSSYIQVSPGEFVIFFPEDVHAPGISTENIKKLVVKVLI</sequence>
<dbReference type="Gene3D" id="2.60.120.370">
    <property type="entry name" value="YhcH/YjgK/YiaL"/>
    <property type="match status" value="1"/>
</dbReference>
<dbReference type="InterPro" id="IPR037012">
    <property type="entry name" value="NanQ/TabA/YiaL_sf"/>
</dbReference>
<protein>
    <submittedName>
        <fullName evidence="1">DUF386 family protein</fullName>
    </submittedName>
</protein>
<accession>A0A6I6K5T0</accession>
<dbReference type="NCBIfam" id="TIGR00022">
    <property type="entry name" value="YhcH/YjgK/YiaL family protein"/>
    <property type="match status" value="1"/>
</dbReference>
<dbReference type="Proteomes" id="UP000428260">
    <property type="component" value="Chromosome"/>
</dbReference>
<dbReference type="PANTHER" id="PTHR34986:SF1">
    <property type="entry name" value="PROTEIN YIAL"/>
    <property type="match status" value="1"/>
</dbReference>
<dbReference type="EMBL" id="CP046401">
    <property type="protein sequence ID" value="QGY47832.1"/>
    <property type="molecule type" value="Genomic_DNA"/>
</dbReference>
<reference evidence="1 2" key="1">
    <citation type="submission" date="2019-11" db="EMBL/GenBank/DDBJ databases">
        <authorList>
            <person name="Zheng R.K."/>
            <person name="Sun C.M."/>
        </authorList>
    </citation>
    <scope>NUCLEOTIDE SEQUENCE [LARGE SCALE GENOMIC DNA]</scope>
    <source>
        <strain evidence="1 2">WC007</strain>
    </source>
</reference>
<proteinExistence type="predicted"/>
<keyword evidence="2" id="KW-1185">Reference proteome</keyword>
<gene>
    <name evidence="1" type="ORF">GM418_30500</name>
</gene>
<dbReference type="GO" id="GO:0005829">
    <property type="term" value="C:cytosol"/>
    <property type="evidence" value="ECO:0007669"/>
    <property type="project" value="TreeGrafter"/>
</dbReference>
<dbReference type="SUPFAM" id="SSF51197">
    <property type="entry name" value="Clavaminate synthase-like"/>
    <property type="match status" value="1"/>
</dbReference>
<dbReference type="PANTHER" id="PTHR34986">
    <property type="entry name" value="EVOLVED BETA-GALACTOSIDASE SUBUNIT BETA"/>
    <property type="match status" value="1"/>
</dbReference>
<dbReference type="RefSeq" id="WP_158872075.1">
    <property type="nucleotide sequence ID" value="NZ_CP046401.1"/>
</dbReference>
<dbReference type="AlphaFoldDB" id="A0A6I6K5T0"/>
<name>A0A6I6K5T0_9BACT</name>